<reference evidence="1" key="1">
    <citation type="submission" date="2021-01" db="EMBL/GenBank/DDBJ databases">
        <title>Whole genome shotgun sequence of Virgisporangium aliadipatigenens NBRC 105644.</title>
        <authorList>
            <person name="Komaki H."/>
            <person name="Tamura T."/>
        </authorList>
    </citation>
    <scope>NUCLEOTIDE SEQUENCE</scope>
    <source>
        <strain evidence="1">NBRC 105644</strain>
    </source>
</reference>
<evidence type="ECO:0000313" key="1">
    <source>
        <dbReference type="EMBL" id="GIJ49823.1"/>
    </source>
</evidence>
<dbReference type="AlphaFoldDB" id="A0A8J3YU69"/>
<sequence>MGVVERSASYEQRRPWTLPERLDDLRGPTSGRVTLPHRLDWSEQGTYDLDDPKQLGLMYERVIRESMGPRDLTEYLDADTLVAVWRHIFLPRTVRQLWESRFPAVAPRAADTR</sequence>
<gene>
    <name evidence="1" type="ORF">Val02_67090</name>
</gene>
<accession>A0A8J3YU69</accession>
<dbReference type="EMBL" id="BOPF01000031">
    <property type="protein sequence ID" value="GIJ49823.1"/>
    <property type="molecule type" value="Genomic_DNA"/>
</dbReference>
<evidence type="ECO:0000313" key="2">
    <source>
        <dbReference type="Proteomes" id="UP000619260"/>
    </source>
</evidence>
<dbReference type="Proteomes" id="UP000619260">
    <property type="component" value="Unassembled WGS sequence"/>
</dbReference>
<comment type="caution">
    <text evidence="1">The sequence shown here is derived from an EMBL/GenBank/DDBJ whole genome shotgun (WGS) entry which is preliminary data.</text>
</comment>
<name>A0A8J3YU69_9ACTN</name>
<organism evidence="1 2">
    <name type="scientific">Virgisporangium aliadipatigenens</name>
    <dbReference type="NCBI Taxonomy" id="741659"/>
    <lineage>
        <taxon>Bacteria</taxon>
        <taxon>Bacillati</taxon>
        <taxon>Actinomycetota</taxon>
        <taxon>Actinomycetes</taxon>
        <taxon>Micromonosporales</taxon>
        <taxon>Micromonosporaceae</taxon>
        <taxon>Virgisporangium</taxon>
    </lineage>
</organism>
<keyword evidence="2" id="KW-1185">Reference proteome</keyword>
<proteinExistence type="predicted"/>
<protein>
    <submittedName>
        <fullName evidence="1">Uncharacterized protein</fullName>
    </submittedName>
</protein>